<dbReference type="GO" id="GO:0005524">
    <property type="term" value="F:ATP binding"/>
    <property type="evidence" value="ECO:0007669"/>
    <property type="project" value="InterPro"/>
</dbReference>
<dbReference type="SUPFAM" id="SSF56112">
    <property type="entry name" value="Protein kinase-like (PK-like)"/>
    <property type="match status" value="1"/>
</dbReference>
<name>A0A1E4U0X7_PACTA</name>
<dbReference type="AlphaFoldDB" id="A0A1E4U0X7"/>
<dbReference type="PROSITE" id="PS50011">
    <property type="entry name" value="PROTEIN_KINASE_DOM"/>
    <property type="match status" value="1"/>
</dbReference>
<gene>
    <name evidence="2" type="ORF">PACTADRAFT_47518</name>
</gene>
<dbReference type="InterPro" id="IPR000719">
    <property type="entry name" value="Prot_kinase_dom"/>
</dbReference>
<dbReference type="STRING" id="669874.A0A1E4U0X7"/>
<dbReference type="OrthoDB" id="79687at2759"/>
<dbReference type="SMART" id="SM00220">
    <property type="entry name" value="S_TKc"/>
    <property type="match status" value="1"/>
</dbReference>
<protein>
    <recommendedName>
        <fullName evidence="1">Protein kinase domain-containing protein</fullName>
    </recommendedName>
</protein>
<dbReference type="EMBL" id="KV454011">
    <property type="protein sequence ID" value="ODV97644.1"/>
    <property type="molecule type" value="Genomic_DNA"/>
</dbReference>
<dbReference type="InterPro" id="IPR051177">
    <property type="entry name" value="CIK-Related_Protein"/>
</dbReference>
<dbReference type="PANTHER" id="PTHR12984:SF6">
    <property type="entry name" value="SCY1-LIKE PROTEIN 2"/>
    <property type="match status" value="1"/>
</dbReference>
<feature type="domain" description="Protein kinase" evidence="1">
    <location>
        <begin position="1"/>
        <end position="344"/>
    </location>
</feature>
<dbReference type="Gene3D" id="3.30.200.20">
    <property type="entry name" value="Phosphorylase Kinase, domain 1"/>
    <property type="match status" value="1"/>
</dbReference>
<dbReference type="InterPro" id="IPR011989">
    <property type="entry name" value="ARM-like"/>
</dbReference>
<proteinExistence type="predicted"/>
<dbReference type="Gene3D" id="1.25.10.10">
    <property type="entry name" value="Leucine-rich Repeat Variant"/>
    <property type="match status" value="1"/>
</dbReference>
<dbReference type="InterPro" id="IPR011009">
    <property type="entry name" value="Kinase-like_dom_sf"/>
</dbReference>
<reference evidence="3" key="1">
    <citation type="submission" date="2016-05" db="EMBL/GenBank/DDBJ databases">
        <title>Comparative genomics of biotechnologically important yeasts.</title>
        <authorList>
            <consortium name="DOE Joint Genome Institute"/>
            <person name="Riley R."/>
            <person name="Haridas S."/>
            <person name="Wolfe K.H."/>
            <person name="Lopes M.R."/>
            <person name="Hittinger C.T."/>
            <person name="Goker M."/>
            <person name="Salamov A."/>
            <person name="Wisecaver J."/>
            <person name="Long T.M."/>
            <person name="Aerts A.L."/>
            <person name="Barry K."/>
            <person name="Choi C."/>
            <person name="Clum A."/>
            <person name="Coughlan A.Y."/>
            <person name="Deshpande S."/>
            <person name="Douglass A.P."/>
            <person name="Hanson S.J."/>
            <person name="Klenk H.-P."/>
            <person name="Labutti K."/>
            <person name="Lapidus A."/>
            <person name="Lindquist E."/>
            <person name="Lipzen A."/>
            <person name="Meier-Kolthoff J.P."/>
            <person name="Ohm R.A."/>
            <person name="Otillar R.P."/>
            <person name="Pangilinan J."/>
            <person name="Peng Y."/>
            <person name="Rokas A."/>
            <person name="Rosa C.A."/>
            <person name="Scheuner C."/>
            <person name="Sibirny A.A."/>
            <person name="Slot J.C."/>
            <person name="Stielow J.B."/>
            <person name="Sun H."/>
            <person name="Kurtzman C.P."/>
            <person name="Blackwell M."/>
            <person name="Grigoriev I.V."/>
            <person name="Jeffries T.W."/>
        </authorList>
    </citation>
    <scope>NUCLEOTIDE SEQUENCE [LARGE SCALE GENOMIC DNA]</scope>
    <source>
        <strain evidence="3">NRRL Y-2460</strain>
    </source>
</reference>
<dbReference type="Proteomes" id="UP000094236">
    <property type="component" value="Unassembled WGS sequence"/>
</dbReference>
<dbReference type="Gene3D" id="1.10.510.10">
    <property type="entry name" value="Transferase(Phosphotransferase) domain 1"/>
    <property type="match status" value="1"/>
</dbReference>
<sequence>MFKVFKTSGIESNYSISSNPIFNCDPWSVYPAKHKVTKKQCSIFKFDKKKFETALTRQGLVTKSNKSFIFEDCYKILRAYVSNLIKFKHPSILQVLEPLEDHKSRAMFVTEYVFNNLSTIGKQELDEIIITKGLLQIANGVKFLQESTHSVHLNIQPSTIFINENFDWKLSGFNFMRQVDEVNNSEFFLDTFDPRMPEFLSLDYRFSSPDLILNHRLDYYDDLFSIGCLIYYLFNSKSEYGSANYLLNCESNNLSEYGRDAKKLDRILELANNAPAFKNIPENYLSPLLSLLNYKHKPWDINQFISSRIFNNDLIRILNLFDELPTMELQEKINFLSKLKNYLLKFPKNLLVNKFLSVLADILVSYTKDKKIDSEEELLISLTLENMLIISKTLSQLTFLEKVFKNLNYIVASNNLISCKLIIMNNLKSIQSSLKIKDTDSLIENKHAESFSKFLLTLFEKSFKDNANDQQSLMLQEKILLNLEVVVTFQTYSTISSVIFPKICDIFSKTTSLRIKNLTIQSFFLLLTNKNESLDNFIIVEKLLPIIGKTSSKNFKNSEFLTNLVKLYEAIFDKMSLSAFQVVSKDSTNLDIITEQIFFHLWRMLKFINNTKNFNFLVTILNKIEKFLIEKSGEAVSKVEKADVNNNLSVIPSITSSWNPTAEHNDDEDFGDFDNVIGSTQINNNSFSSPPLRSSNLSPANFQQKSSTHKIEPLSLQSSASGLSFGSTNTHNTTNLVSNLSLNNNNSVLRPTARNEFATNTTNTTNMGNNFSNNGIDWSVETNKKQSMNHLLNQKAQSSVMTPLSTPSNFPPGFSASIIQPVAKPRVNNNFQNNINNNKNNKNAFDFGDSLI</sequence>
<evidence type="ECO:0000313" key="2">
    <source>
        <dbReference type="EMBL" id="ODV97644.1"/>
    </source>
</evidence>
<organism evidence="2 3">
    <name type="scientific">Pachysolen tannophilus NRRL Y-2460</name>
    <dbReference type="NCBI Taxonomy" id="669874"/>
    <lineage>
        <taxon>Eukaryota</taxon>
        <taxon>Fungi</taxon>
        <taxon>Dikarya</taxon>
        <taxon>Ascomycota</taxon>
        <taxon>Saccharomycotina</taxon>
        <taxon>Pichiomycetes</taxon>
        <taxon>Pachysolenaceae</taxon>
        <taxon>Pachysolen</taxon>
    </lineage>
</organism>
<evidence type="ECO:0000259" key="1">
    <source>
        <dbReference type="PROSITE" id="PS50011"/>
    </source>
</evidence>
<evidence type="ECO:0000313" key="3">
    <source>
        <dbReference type="Proteomes" id="UP000094236"/>
    </source>
</evidence>
<dbReference type="Pfam" id="PF00069">
    <property type="entry name" value="Pkinase"/>
    <property type="match status" value="1"/>
</dbReference>
<keyword evidence="3" id="KW-1185">Reference proteome</keyword>
<accession>A0A1E4U0X7</accession>
<dbReference type="PANTHER" id="PTHR12984">
    <property type="entry name" value="SCY1-RELATED S/T PROTEIN KINASE-LIKE"/>
    <property type="match status" value="1"/>
</dbReference>
<dbReference type="GO" id="GO:0004672">
    <property type="term" value="F:protein kinase activity"/>
    <property type="evidence" value="ECO:0007669"/>
    <property type="project" value="InterPro"/>
</dbReference>